<feature type="region of interest" description="Disordered" evidence="1">
    <location>
        <begin position="1"/>
        <end position="71"/>
    </location>
</feature>
<protein>
    <submittedName>
        <fullName evidence="2">Uncharacterized protein</fullName>
    </submittedName>
</protein>
<feature type="compositionally biased region" description="Polar residues" evidence="1">
    <location>
        <begin position="58"/>
        <end position="71"/>
    </location>
</feature>
<dbReference type="Proteomes" id="UP001292094">
    <property type="component" value="Unassembled WGS sequence"/>
</dbReference>
<proteinExistence type="predicted"/>
<organism evidence="2 3">
    <name type="scientific">Petrolisthes manimaculis</name>
    <dbReference type="NCBI Taxonomy" id="1843537"/>
    <lineage>
        <taxon>Eukaryota</taxon>
        <taxon>Metazoa</taxon>
        <taxon>Ecdysozoa</taxon>
        <taxon>Arthropoda</taxon>
        <taxon>Crustacea</taxon>
        <taxon>Multicrustacea</taxon>
        <taxon>Malacostraca</taxon>
        <taxon>Eumalacostraca</taxon>
        <taxon>Eucarida</taxon>
        <taxon>Decapoda</taxon>
        <taxon>Pleocyemata</taxon>
        <taxon>Anomura</taxon>
        <taxon>Galatheoidea</taxon>
        <taxon>Porcellanidae</taxon>
        <taxon>Petrolisthes</taxon>
    </lineage>
</organism>
<evidence type="ECO:0000313" key="2">
    <source>
        <dbReference type="EMBL" id="KAK4316299.1"/>
    </source>
</evidence>
<evidence type="ECO:0000256" key="1">
    <source>
        <dbReference type="SAM" id="MobiDB-lite"/>
    </source>
</evidence>
<dbReference type="AlphaFoldDB" id="A0AAE1PXQ8"/>
<gene>
    <name evidence="2" type="ORF">Pmani_012535</name>
</gene>
<comment type="caution">
    <text evidence="2">The sequence shown here is derived from an EMBL/GenBank/DDBJ whole genome shotgun (WGS) entry which is preliminary data.</text>
</comment>
<name>A0AAE1PXQ8_9EUCA</name>
<accession>A0AAE1PXQ8</accession>
<keyword evidence="3" id="KW-1185">Reference proteome</keyword>
<reference evidence="2" key="1">
    <citation type="submission" date="2023-11" db="EMBL/GenBank/DDBJ databases">
        <title>Genome assemblies of two species of porcelain crab, Petrolisthes cinctipes and Petrolisthes manimaculis (Anomura: Porcellanidae).</title>
        <authorList>
            <person name="Angst P."/>
        </authorList>
    </citation>
    <scope>NUCLEOTIDE SEQUENCE</scope>
    <source>
        <strain evidence="2">PB745_02</strain>
        <tissue evidence="2">Gill</tissue>
    </source>
</reference>
<evidence type="ECO:0000313" key="3">
    <source>
        <dbReference type="Proteomes" id="UP001292094"/>
    </source>
</evidence>
<feature type="compositionally biased region" description="Pro residues" evidence="1">
    <location>
        <begin position="36"/>
        <end position="55"/>
    </location>
</feature>
<sequence length="71" mass="7394">MSLLTGAVPSLTSLLQSHPSPPFPSPIPHLRSPVPSLTPPVFPSPIPHLPSPVPSRPASSLLQPASPKQHS</sequence>
<dbReference type="EMBL" id="JAWZYT010001031">
    <property type="protein sequence ID" value="KAK4316299.1"/>
    <property type="molecule type" value="Genomic_DNA"/>
</dbReference>